<keyword evidence="13" id="KW-1185">Reference proteome</keyword>
<dbReference type="GO" id="GO:0046872">
    <property type="term" value="F:metal ion binding"/>
    <property type="evidence" value="ECO:0007669"/>
    <property type="project" value="UniProtKB-KW"/>
</dbReference>
<dbReference type="InterPro" id="IPR025198">
    <property type="entry name" value="PPK_N_dom"/>
</dbReference>
<dbReference type="PIRSF" id="PIRSF015589">
    <property type="entry name" value="PP_kinase"/>
    <property type="match status" value="1"/>
</dbReference>
<dbReference type="Pfam" id="PF02503">
    <property type="entry name" value="PP_kinase"/>
    <property type="match status" value="1"/>
</dbReference>
<dbReference type="Proteomes" id="UP000249239">
    <property type="component" value="Unassembled WGS sequence"/>
</dbReference>
<dbReference type="SUPFAM" id="SSF143724">
    <property type="entry name" value="PHP14-like"/>
    <property type="match status" value="1"/>
</dbReference>
<keyword evidence="6" id="KW-0460">Magnesium</keyword>
<comment type="caution">
    <text evidence="6">Lacks conserved residue(s) required for the propagation of feature annotation.</text>
</comment>
<evidence type="ECO:0000259" key="9">
    <source>
        <dbReference type="Pfam" id="PF13089"/>
    </source>
</evidence>
<proteinExistence type="inferred from homology"/>
<dbReference type="InterPro" id="IPR036830">
    <property type="entry name" value="PP_kinase_middle_dom_sf"/>
</dbReference>
<dbReference type="GO" id="GO:0009358">
    <property type="term" value="C:polyphosphate kinase complex"/>
    <property type="evidence" value="ECO:0007669"/>
    <property type="project" value="InterPro"/>
</dbReference>
<feature type="domain" description="Polyphosphate kinase C-terminal" evidence="10">
    <location>
        <begin position="500"/>
        <end position="671"/>
    </location>
</feature>
<dbReference type="InterPro" id="IPR024953">
    <property type="entry name" value="PP_kinase_middle"/>
</dbReference>
<dbReference type="RefSeq" id="WP_111446273.1">
    <property type="nucleotide sequence ID" value="NZ_QKZK01000020.1"/>
</dbReference>
<evidence type="ECO:0000259" key="10">
    <source>
        <dbReference type="Pfam" id="PF13090"/>
    </source>
</evidence>
<dbReference type="GO" id="GO:0008976">
    <property type="term" value="F:polyphosphate kinase activity"/>
    <property type="evidence" value="ECO:0007669"/>
    <property type="project" value="UniProtKB-UniRule"/>
</dbReference>
<dbReference type="GO" id="GO:0005524">
    <property type="term" value="F:ATP binding"/>
    <property type="evidence" value="ECO:0007669"/>
    <property type="project" value="UniProtKB-KW"/>
</dbReference>
<dbReference type="HAMAP" id="MF_00347">
    <property type="entry name" value="Polyphosphate_kinase"/>
    <property type="match status" value="1"/>
</dbReference>
<comment type="PTM">
    <text evidence="6 7">An intermediate of this reaction is the autophosphorylated ppk in which a phosphate is covalently linked to a histidine residue through a N-P bond.</text>
</comment>
<dbReference type="AlphaFoldDB" id="A0A2W7N1X1"/>
<feature type="binding site" evidence="6">
    <location>
        <position position="372"/>
    </location>
    <ligand>
        <name>Mg(2+)</name>
        <dbReference type="ChEBI" id="CHEBI:18420"/>
    </ligand>
</feature>
<comment type="catalytic activity">
    <reaction evidence="6 7">
        <text>[phosphate](n) + ATP = [phosphate](n+1) + ADP</text>
        <dbReference type="Rhea" id="RHEA:19573"/>
        <dbReference type="Rhea" id="RHEA-COMP:9859"/>
        <dbReference type="Rhea" id="RHEA-COMP:14280"/>
        <dbReference type="ChEBI" id="CHEBI:16838"/>
        <dbReference type="ChEBI" id="CHEBI:30616"/>
        <dbReference type="ChEBI" id="CHEBI:456216"/>
        <dbReference type="EC" id="2.7.4.1"/>
    </reaction>
</comment>
<dbReference type="PANTHER" id="PTHR30218">
    <property type="entry name" value="POLYPHOSPHATE KINASE"/>
    <property type="match status" value="1"/>
</dbReference>
<dbReference type="Pfam" id="PF17941">
    <property type="entry name" value="PP_kinase_C_1"/>
    <property type="match status" value="1"/>
</dbReference>
<keyword evidence="2 6" id="KW-0808">Transferase</keyword>
<dbReference type="InterPro" id="IPR025200">
    <property type="entry name" value="PPK_C_dom2"/>
</dbReference>
<dbReference type="EC" id="2.7.4.1" evidence="6 7"/>
<comment type="function">
    <text evidence="6 7">Catalyzes the reversible transfer of the terminal phosphate of ATP to form a long-chain polyphosphate (polyP).</text>
</comment>
<organism evidence="12 13">
    <name type="scientific">Breznakibacter xylanolyticus</name>
    <dbReference type="NCBI Taxonomy" id="990"/>
    <lineage>
        <taxon>Bacteria</taxon>
        <taxon>Pseudomonadati</taxon>
        <taxon>Bacteroidota</taxon>
        <taxon>Bacteroidia</taxon>
        <taxon>Marinilabiliales</taxon>
        <taxon>Marinilabiliaceae</taxon>
        <taxon>Breznakibacter</taxon>
    </lineage>
</organism>
<feature type="binding site" evidence="6">
    <location>
        <position position="46"/>
    </location>
    <ligand>
        <name>ATP</name>
        <dbReference type="ChEBI" id="CHEBI:30616"/>
    </ligand>
</feature>
<evidence type="ECO:0000313" key="13">
    <source>
        <dbReference type="Proteomes" id="UP000249239"/>
    </source>
</evidence>
<dbReference type="Gene3D" id="3.30.1840.10">
    <property type="entry name" value="Polyphosphate kinase middle domain"/>
    <property type="match status" value="1"/>
</dbReference>
<dbReference type="Gene3D" id="3.30.870.10">
    <property type="entry name" value="Endonuclease Chain A"/>
    <property type="match status" value="2"/>
</dbReference>
<sequence>MLTKPHKYIPKEFSWLAFNGRVLQEADKHDVPVIERLKFLGIYSNNLDEFFRVRVAILKRIASLGKHAQVEGGSAEEILVRIQDIVMQQSQEFTRVYNGIIKDLNAQNIYIISEKELNEEQGRYVRQFFLRYVRPRLMPLIITKERDLPDLKDEAIYLAVELISNKKRNTYALVEIPSNQVGRFIRLPNEGDKKYLILLDDVIRYELNDLFYMFEFDEIRAYVIKLTRDAELDLNDDISENYVKQIAQGLEKRKEAHPVRFVHDEDIPQPFLDLLLKKLGFSKGDAIIKGGRYHNFKDFMAFPDMESPKLVYPPLVQIPHPHIEYGMSIFSILKKRDLLINFPYHSFHHFIDVLREASIDPLVREIRMTIYRVAKQSNVMNALINAARNGKKVTAILELQARFDESANIKWSNRLKDEGVRVIYGVPGLKVHSKLCLISRNEKGKLVNYVGIGTGNFNEDSARVFSDCILLTRNPAITQETSWVFEFFDKNYKVPPYRHLLVSPFVLRKKIEQLINVEIRNARAGKPAYIYLKLNNLVDNDMIQKLYTAHKNGVDVRLNVRGMMSLMPMHDPNLPPIPAIAIIDRYLEHSRLYIFGNGGAEKIYISSADLMARNLDRRVEVATPIYDPCLKQELRTMWDIQWADNCSARYMDNEMSNRMKQPVNELEYRSQDQFYKHLKLKSIES</sequence>
<dbReference type="PANTHER" id="PTHR30218:SF0">
    <property type="entry name" value="POLYPHOSPHATE KINASE"/>
    <property type="match status" value="1"/>
</dbReference>
<feature type="binding site" evidence="6">
    <location>
        <position position="402"/>
    </location>
    <ligand>
        <name>Mg(2+)</name>
        <dbReference type="ChEBI" id="CHEBI:18420"/>
    </ligand>
</feature>
<evidence type="ECO:0000256" key="6">
    <source>
        <dbReference type="HAMAP-Rule" id="MF_00347"/>
    </source>
</evidence>
<dbReference type="SUPFAM" id="SSF140356">
    <property type="entry name" value="PPK N-terminal domain-like"/>
    <property type="match status" value="1"/>
</dbReference>
<evidence type="ECO:0000256" key="1">
    <source>
        <dbReference type="ARBA" id="ARBA00022553"/>
    </source>
</evidence>
<evidence type="ECO:0000259" key="11">
    <source>
        <dbReference type="Pfam" id="PF17941"/>
    </source>
</evidence>
<reference evidence="12 13" key="1">
    <citation type="submission" date="2018-06" db="EMBL/GenBank/DDBJ databases">
        <title>Genomic Encyclopedia of Archaeal and Bacterial Type Strains, Phase II (KMG-II): from individual species to whole genera.</title>
        <authorList>
            <person name="Goeker M."/>
        </authorList>
    </citation>
    <scope>NUCLEOTIDE SEQUENCE [LARGE SCALE GENOMIC DNA]</scope>
    <source>
        <strain evidence="12 13">DSM 6779</strain>
    </source>
</reference>
<feature type="domain" description="Polyphosphate kinase C-terminal" evidence="11">
    <location>
        <begin position="328"/>
        <end position="493"/>
    </location>
</feature>
<keyword evidence="1 6" id="KW-0597">Phosphoprotein</keyword>
<dbReference type="Pfam" id="PF13090">
    <property type="entry name" value="PP_kinase_C"/>
    <property type="match status" value="1"/>
</dbReference>
<dbReference type="SUPFAM" id="SSF56024">
    <property type="entry name" value="Phospholipase D/nuclease"/>
    <property type="match status" value="2"/>
</dbReference>
<evidence type="ECO:0000313" key="12">
    <source>
        <dbReference type="EMBL" id="PZX14405.1"/>
    </source>
</evidence>
<dbReference type="InterPro" id="IPR003414">
    <property type="entry name" value="PP_kinase"/>
</dbReference>
<evidence type="ECO:0000256" key="2">
    <source>
        <dbReference type="ARBA" id="ARBA00022679"/>
    </source>
</evidence>
<dbReference type="InterPro" id="IPR036832">
    <property type="entry name" value="PPK_N_dom_sf"/>
</dbReference>
<dbReference type="EMBL" id="QKZK01000020">
    <property type="protein sequence ID" value="PZX14405.1"/>
    <property type="molecule type" value="Genomic_DNA"/>
</dbReference>
<accession>A0A2W7N1X1</accession>
<evidence type="ECO:0000256" key="7">
    <source>
        <dbReference type="RuleBase" id="RU003800"/>
    </source>
</evidence>
<gene>
    <name evidence="6" type="primary">ppk</name>
    <name evidence="12" type="ORF">LX69_02418</name>
</gene>
<keyword evidence="4 6" id="KW-0418">Kinase</keyword>
<comment type="similarity">
    <text evidence="6 7">Belongs to the polyphosphate kinase 1 (PPK1) family.</text>
</comment>
<feature type="domain" description="Polyphosphate kinase N-terminal" evidence="9">
    <location>
        <begin position="8"/>
        <end position="111"/>
    </location>
</feature>
<name>A0A2W7N1X1_9BACT</name>
<dbReference type="NCBIfam" id="NF003917">
    <property type="entry name" value="PRK05443.1-1"/>
    <property type="match status" value="1"/>
</dbReference>
<feature type="binding site" evidence="6">
    <location>
        <position position="561"/>
    </location>
    <ligand>
        <name>ATP</name>
        <dbReference type="ChEBI" id="CHEBI:30616"/>
    </ligand>
</feature>
<dbReference type="InterPro" id="IPR041108">
    <property type="entry name" value="PP_kinase_C_1"/>
</dbReference>
<evidence type="ECO:0000256" key="3">
    <source>
        <dbReference type="ARBA" id="ARBA00022741"/>
    </source>
</evidence>
<keyword evidence="5 6" id="KW-0067">ATP-binding</keyword>
<comment type="caution">
    <text evidence="12">The sequence shown here is derived from an EMBL/GenBank/DDBJ whole genome shotgun (WGS) entry which is preliminary data.</text>
</comment>
<evidence type="ECO:0000256" key="4">
    <source>
        <dbReference type="ARBA" id="ARBA00022777"/>
    </source>
</evidence>
<protein>
    <recommendedName>
        <fullName evidence="6 7">Polyphosphate kinase</fullName>
        <ecNumber evidence="6 7">2.7.4.1</ecNumber>
    </recommendedName>
    <alternativeName>
        <fullName evidence="6">ATP-polyphosphate phosphotransferase</fullName>
    </alternativeName>
    <alternativeName>
        <fullName evidence="6">Polyphosphoric acid kinase</fullName>
    </alternativeName>
</protein>
<dbReference type="NCBIfam" id="TIGR03705">
    <property type="entry name" value="poly_P_kin"/>
    <property type="match status" value="1"/>
</dbReference>
<feature type="binding site" evidence="6">
    <location>
        <position position="589"/>
    </location>
    <ligand>
        <name>ATP</name>
        <dbReference type="ChEBI" id="CHEBI:30616"/>
    </ligand>
</feature>
<keyword evidence="3 6" id="KW-0547">Nucleotide-binding</keyword>
<keyword evidence="6" id="KW-0479">Metal-binding</keyword>
<dbReference type="Pfam" id="PF13089">
    <property type="entry name" value="PP_kinase_N"/>
    <property type="match status" value="1"/>
</dbReference>
<dbReference type="OrthoDB" id="9761456at2"/>
<feature type="active site" description="Phosphohistidine intermediate" evidence="6">
    <location>
        <position position="432"/>
    </location>
</feature>
<dbReference type="GO" id="GO:0006799">
    <property type="term" value="P:polyphosphate biosynthetic process"/>
    <property type="evidence" value="ECO:0007669"/>
    <property type="project" value="UniProtKB-UniRule"/>
</dbReference>
<evidence type="ECO:0000256" key="5">
    <source>
        <dbReference type="ARBA" id="ARBA00022840"/>
    </source>
</evidence>
<comment type="cofactor">
    <cofactor evidence="6">
        <name>Mg(2+)</name>
        <dbReference type="ChEBI" id="CHEBI:18420"/>
    </cofactor>
</comment>
<evidence type="ECO:0000259" key="8">
    <source>
        <dbReference type="Pfam" id="PF02503"/>
    </source>
</evidence>
<dbReference type="Gene3D" id="1.20.58.310">
    <property type="entry name" value="Polyphosphate kinase N-terminal domain"/>
    <property type="match status" value="1"/>
</dbReference>
<feature type="domain" description="Polyphosphate kinase middle" evidence="8">
    <location>
        <begin position="120"/>
        <end position="302"/>
    </location>
</feature>